<evidence type="ECO:0000256" key="12">
    <source>
        <dbReference type="PIRSR" id="PIRSR602401-1"/>
    </source>
</evidence>
<dbReference type="GO" id="GO:0016705">
    <property type="term" value="F:oxidoreductase activity, acting on paired donors, with incorporation or reduction of molecular oxygen"/>
    <property type="evidence" value="ECO:0007669"/>
    <property type="project" value="InterPro"/>
</dbReference>
<dbReference type="CDD" id="cd11058">
    <property type="entry name" value="CYP60B-like"/>
    <property type="match status" value="1"/>
</dbReference>
<organism evidence="14 15">
    <name type="scientific">Viridothelium virens</name>
    <name type="common">Speckled blister lichen</name>
    <name type="synonym">Trypethelium virens</name>
    <dbReference type="NCBI Taxonomy" id="1048519"/>
    <lineage>
        <taxon>Eukaryota</taxon>
        <taxon>Fungi</taxon>
        <taxon>Dikarya</taxon>
        <taxon>Ascomycota</taxon>
        <taxon>Pezizomycotina</taxon>
        <taxon>Dothideomycetes</taxon>
        <taxon>Dothideomycetes incertae sedis</taxon>
        <taxon>Trypetheliales</taxon>
        <taxon>Trypetheliaceae</taxon>
        <taxon>Viridothelium</taxon>
    </lineage>
</organism>
<evidence type="ECO:0000313" key="14">
    <source>
        <dbReference type="EMBL" id="KAF2232696.1"/>
    </source>
</evidence>
<feature type="binding site" description="axial binding residue" evidence="12">
    <location>
        <position position="441"/>
    </location>
    <ligand>
        <name>heme</name>
        <dbReference type="ChEBI" id="CHEBI:30413"/>
    </ligand>
    <ligandPart>
        <name>Fe</name>
        <dbReference type="ChEBI" id="CHEBI:18248"/>
    </ligandPart>
</feature>
<dbReference type="AlphaFoldDB" id="A0A6A6H3M5"/>
<comment type="subcellular location">
    <subcellularLocation>
        <location evidence="2">Membrane</location>
        <topology evidence="2">Single-pass membrane protein</topology>
    </subcellularLocation>
</comment>
<evidence type="ECO:0000256" key="7">
    <source>
        <dbReference type="ARBA" id="ARBA00022989"/>
    </source>
</evidence>
<dbReference type="PRINTS" id="PR00385">
    <property type="entry name" value="P450"/>
</dbReference>
<keyword evidence="5" id="KW-0812">Transmembrane</keyword>
<evidence type="ECO:0000313" key="15">
    <source>
        <dbReference type="Proteomes" id="UP000800092"/>
    </source>
</evidence>
<keyword evidence="7" id="KW-1133">Transmembrane helix</keyword>
<dbReference type="PANTHER" id="PTHR24305">
    <property type="entry name" value="CYTOCHROME P450"/>
    <property type="match status" value="1"/>
</dbReference>
<dbReference type="Pfam" id="PF00067">
    <property type="entry name" value="p450"/>
    <property type="match status" value="1"/>
</dbReference>
<evidence type="ECO:0000256" key="13">
    <source>
        <dbReference type="RuleBase" id="RU000461"/>
    </source>
</evidence>
<evidence type="ECO:0000256" key="11">
    <source>
        <dbReference type="ARBA" id="ARBA00023136"/>
    </source>
</evidence>
<keyword evidence="11" id="KW-0472">Membrane</keyword>
<dbReference type="GO" id="GO:0005506">
    <property type="term" value="F:iron ion binding"/>
    <property type="evidence" value="ECO:0007669"/>
    <property type="project" value="InterPro"/>
</dbReference>
<dbReference type="InterPro" id="IPR036396">
    <property type="entry name" value="Cyt_P450_sf"/>
</dbReference>
<dbReference type="InterPro" id="IPR017972">
    <property type="entry name" value="Cyt_P450_CS"/>
</dbReference>
<dbReference type="GO" id="GO:0009403">
    <property type="term" value="P:toxin biosynthetic process"/>
    <property type="evidence" value="ECO:0007669"/>
    <property type="project" value="UniProtKB-ARBA"/>
</dbReference>
<dbReference type="InterPro" id="IPR002401">
    <property type="entry name" value="Cyt_P450_E_grp-I"/>
</dbReference>
<evidence type="ECO:0000256" key="3">
    <source>
        <dbReference type="ARBA" id="ARBA00010617"/>
    </source>
</evidence>
<keyword evidence="9 12" id="KW-0408">Iron</keyword>
<dbReference type="SUPFAM" id="SSF48264">
    <property type="entry name" value="Cytochrome P450"/>
    <property type="match status" value="1"/>
</dbReference>
<dbReference type="Proteomes" id="UP000800092">
    <property type="component" value="Unassembled WGS sequence"/>
</dbReference>
<evidence type="ECO:0000256" key="9">
    <source>
        <dbReference type="ARBA" id="ARBA00023004"/>
    </source>
</evidence>
<evidence type="ECO:0000256" key="1">
    <source>
        <dbReference type="ARBA" id="ARBA00001971"/>
    </source>
</evidence>
<evidence type="ECO:0000256" key="4">
    <source>
        <dbReference type="ARBA" id="ARBA00022617"/>
    </source>
</evidence>
<dbReference type="GO" id="GO:0020037">
    <property type="term" value="F:heme binding"/>
    <property type="evidence" value="ECO:0007669"/>
    <property type="project" value="InterPro"/>
</dbReference>
<dbReference type="InterPro" id="IPR050121">
    <property type="entry name" value="Cytochrome_P450_monoxygenase"/>
</dbReference>
<keyword evidence="10 13" id="KW-0503">Monooxygenase</keyword>
<evidence type="ECO:0000256" key="6">
    <source>
        <dbReference type="ARBA" id="ARBA00022723"/>
    </source>
</evidence>
<evidence type="ECO:0000256" key="8">
    <source>
        <dbReference type="ARBA" id="ARBA00023002"/>
    </source>
</evidence>
<dbReference type="GO" id="GO:0016020">
    <property type="term" value="C:membrane"/>
    <property type="evidence" value="ECO:0007669"/>
    <property type="project" value="UniProtKB-SubCell"/>
</dbReference>
<keyword evidence="6 12" id="KW-0479">Metal-binding</keyword>
<dbReference type="OrthoDB" id="1470350at2759"/>
<dbReference type="Gene3D" id="1.10.630.10">
    <property type="entry name" value="Cytochrome P450"/>
    <property type="match status" value="1"/>
</dbReference>
<keyword evidence="8 13" id="KW-0560">Oxidoreductase</keyword>
<proteinExistence type="inferred from homology"/>
<sequence length="496" mass="56564">MDSLMSLNFPLFLPFNLLLALLVLLLIYGTAVVIYNVYFHSLAAYPGPKLNAASMIVKSYHVYRGTQAQYYAELHKQYGDVVRVSPKELSYITAYAWNDIYGFRQGHQEFNKLKFLDPDLGPSILLVDRTGHQRMRRLISHAFSEKALREQEPLIKKYVDLLVNRLRETNGEPTNLVAWYNFATFDLIGDLAFGEPFDCLKDSSYKPWVTILFDNLKEFIYAISAIELFGNGLAKLLPLIVPESLLRNRKAHVALTKEKVAKRLKNGTERPDFMSYILRHNDEKGLTHPEIESNSEVLIVAGSETTATLLSGATYYLLRNPRVMKKLVEEVRSSFTREEEIDLNGVNRLVYMLAVLDEALRIYPPAAGSITRVVPEPGDTVGGKWLPGGTHVAVSHLAAYRSPKNFKDPDSFVPERWLGDPAYADDNKAVFQPFNMGPRSCIGRNLAYVEMRLILARVLWNFDLEMMPESENWTDQKCFILWEKNPLYVKLSPVNQ</sequence>
<evidence type="ECO:0000256" key="5">
    <source>
        <dbReference type="ARBA" id="ARBA00022692"/>
    </source>
</evidence>
<keyword evidence="4 12" id="KW-0349">Heme</keyword>
<comment type="similarity">
    <text evidence="3 13">Belongs to the cytochrome P450 family.</text>
</comment>
<name>A0A6A6H3M5_VIRVR</name>
<protein>
    <submittedName>
        <fullName evidence="14">Cytochrome P450</fullName>
    </submittedName>
</protein>
<evidence type="ECO:0000256" key="2">
    <source>
        <dbReference type="ARBA" id="ARBA00004167"/>
    </source>
</evidence>
<evidence type="ECO:0000256" key="10">
    <source>
        <dbReference type="ARBA" id="ARBA00023033"/>
    </source>
</evidence>
<dbReference type="InterPro" id="IPR001128">
    <property type="entry name" value="Cyt_P450"/>
</dbReference>
<gene>
    <name evidence="14" type="ORF">EV356DRAFT_517246</name>
</gene>
<reference evidence="14" key="1">
    <citation type="journal article" date="2020" name="Stud. Mycol.">
        <title>101 Dothideomycetes genomes: a test case for predicting lifestyles and emergence of pathogens.</title>
        <authorList>
            <person name="Haridas S."/>
            <person name="Albert R."/>
            <person name="Binder M."/>
            <person name="Bloem J."/>
            <person name="Labutti K."/>
            <person name="Salamov A."/>
            <person name="Andreopoulos B."/>
            <person name="Baker S."/>
            <person name="Barry K."/>
            <person name="Bills G."/>
            <person name="Bluhm B."/>
            <person name="Cannon C."/>
            <person name="Castanera R."/>
            <person name="Culley D."/>
            <person name="Daum C."/>
            <person name="Ezra D."/>
            <person name="Gonzalez J."/>
            <person name="Henrissat B."/>
            <person name="Kuo A."/>
            <person name="Liang C."/>
            <person name="Lipzen A."/>
            <person name="Lutzoni F."/>
            <person name="Magnuson J."/>
            <person name="Mondo S."/>
            <person name="Nolan M."/>
            <person name="Ohm R."/>
            <person name="Pangilinan J."/>
            <person name="Park H.-J."/>
            <person name="Ramirez L."/>
            <person name="Alfaro M."/>
            <person name="Sun H."/>
            <person name="Tritt A."/>
            <person name="Yoshinaga Y."/>
            <person name="Zwiers L.-H."/>
            <person name="Turgeon B."/>
            <person name="Goodwin S."/>
            <person name="Spatafora J."/>
            <person name="Crous P."/>
            <person name="Grigoriev I."/>
        </authorList>
    </citation>
    <scope>NUCLEOTIDE SEQUENCE</scope>
    <source>
        <strain evidence="14">Tuck. ex Michener</strain>
    </source>
</reference>
<accession>A0A6A6H3M5</accession>
<dbReference type="PANTHER" id="PTHR24305:SF210">
    <property type="entry name" value="CYTOCHROME P450 MONOOXYGENASE ASQL-RELATED"/>
    <property type="match status" value="1"/>
</dbReference>
<dbReference type="EMBL" id="ML991813">
    <property type="protein sequence ID" value="KAF2232696.1"/>
    <property type="molecule type" value="Genomic_DNA"/>
</dbReference>
<dbReference type="PROSITE" id="PS00086">
    <property type="entry name" value="CYTOCHROME_P450"/>
    <property type="match status" value="1"/>
</dbReference>
<dbReference type="GO" id="GO:0004497">
    <property type="term" value="F:monooxygenase activity"/>
    <property type="evidence" value="ECO:0007669"/>
    <property type="project" value="UniProtKB-KW"/>
</dbReference>
<dbReference type="PRINTS" id="PR00463">
    <property type="entry name" value="EP450I"/>
</dbReference>
<keyword evidence="15" id="KW-1185">Reference proteome</keyword>
<dbReference type="FunFam" id="1.10.630.10:FF:000047">
    <property type="entry name" value="Cytochrome P450 monooxygenase"/>
    <property type="match status" value="1"/>
</dbReference>
<comment type="cofactor">
    <cofactor evidence="1 12">
        <name>heme</name>
        <dbReference type="ChEBI" id="CHEBI:30413"/>
    </cofactor>
</comment>